<sequence>MSKLEFKSKSLDYDLANNKKTHVILVDDDNSVVNIYLDESAIDLSNTELYEMAMQKHYEINYPGKAEDDKFTKVDEKLDGMDAAMGVVLALAVATKGGMNVNLYNKIASVAKPLTAKKRYANGDVIAMPYPFDTNEKWPKDTATLFMFSMQENEGYTYKAQKVEDMVRQGVLSMVMPKIE</sequence>
<dbReference type="Proteomes" id="UP000070096">
    <property type="component" value="Unassembled WGS sequence"/>
</dbReference>
<evidence type="ECO:0000313" key="1">
    <source>
        <dbReference type="EMBL" id="KXT69316.1"/>
    </source>
</evidence>
<dbReference type="InterPro" id="IPR009796">
    <property type="entry name" value="DUF1366"/>
</dbReference>
<dbReference type="PATRIC" id="fig|1302.21.peg.1997"/>
<evidence type="ECO:0000313" key="2">
    <source>
        <dbReference type="Proteomes" id="UP000070096"/>
    </source>
</evidence>
<protein>
    <recommendedName>
        <fullName evidence="3">DUF1366 domain-containing protein</fullName>
    </recommendedName>
</protein>
<reference evidence="1 2" key="1">
    <citation type="submission" date="2016-01" db="EMBL/GenBank/DDBJ databases">
        <title>Highly variable Streptococcus oralis are common among viridans streptococci isolated from primates.</title>
        <authorList>
            <person name="Denapaite D."/>
            <person name="Rieger M."/>
            <person name="Koendgen S."/>
            <person name="Brueckner R."/>
            <person name="Ochigava I."/>
            <person name="Kappeler P."/>
            <person name="Maetz-Rensing K."/>
            <person name="Leendertz F."/>
            <person name="Hakenbeck R."/>
        </authorList>
    </citation>
    <scope>NUCLEOTIDE SEQUENCE [LARGE SCALE GENOMIC DNA]</scope>
    <source>
        <strain evidence="1 2">DD07</strain>
    </source>
</reference>
<organism evidence="1 2">
    <name type="scientific">Streptococcus gordonii</name>
    <dbReference type="NCBI Taxonomy" id="1302"/>
    <lineage>
        <taxon>Bacteria</taxon>
        <taxon>Bacillati</taxon>
        <taxon>Bacillota</taxon>
        <taxon>Bacilli</taxon>
        <taxon>Lactobacillales</taxon>
        <taxon>Streptococcaceae</taxon>
        <taxon>Streptococcus</taxon>
    </lineage>
</organism>
<gene>
    <name evidence="1" type="ORF">SGODD07_01805</name>
</gene>
<comment type="caution">
    <text evidence="1">The sequence shown here is derived from an EMBL/GenBank/DDBJ whole genome shotgun (WGS) entry which is preliminary data.</text>
</comment>
<dbReference type="Pfam" id="PF07104">
    <property type="entry name" value="DUF1366"/>
    <property type="match status" value="1"/>
</dbReference>
<evidence type="ECO:0008006" key="3">
    <source>
        <dbReference type="Google" id="ProtNLM"/>
    </source>
</evidence>
<proteinExistence type="predicted"/>
<accession>A0A139MZV1</accession>
<name>A0A139MZV1_STRGN</name>
<dbReference type="AlphaFoldDB" id="A0A139MZV1"/>
<dbReference type="EMBL" id="LQRC01000242">
    <property type="protein sequence ID" value="KXT69316.1"/>
    <property type="molecule type" value="Genomic_DNA"/>
</dbReference>